<evidence type="ECO:0000259" key="1">
    <source>
        <dbReference type="Pfam" id="PF13569"/>
    </source>
</evidence>
<accession>A0A2T0VX14</accession>
<evidence type="ECO:0000313" key="3">
    <source>
        <dbReference type="Proteomes" id="UP000238007"/>
    </source>
</evidence>
<evidence type="ECO:0000313" key="2">
    <source>
        <dbReference type="EMBL" id="PRY76574.1"/>
    </source>
</evidence>
<dbReference type="Gene3D" id="1.25.10.10">
    <property type="entry name" value="Leucine-rich Repeat Variant"/>
    <property type="match status" value="1"/>
</dbReference>
<protein>
    <submittedName>
        <fullName evidence="2">Uncharacterized protein DUF4132</fullName>
    </submittedName>
</protein>
<dbReference type="Pfam" id="PF13569">
    <property type="entry name" value="DUF4132"/>
    <property type="match status" value="1"/>
</dbReference>
<dbReference type="OrthoDB" id="8859114at2"/>
<dbReference type="Proteomes" id="UP000238007">
    <property type="component" value="Unassembled WGS sequence"/>
</dbReference>
<dbReference type="SUPFAM" id="SSF48371">
    <property type="entry name" value="ARM repeat"/>
    <property type="match status" value="1"/>
</dbReference>
<keyword evidence="3" id="KW-1185">Reference proteome</keyword>
<dbReference type="InterPro" id="IPR025406">
    <property type="entry name" value="DUF4132"/>
</dbReference>
<dbReference type="EMBL" id="PVTP01000008">
    <property type="protein sequence ID" value="PRY76574.1"/>
    <property type="molecule type" value="Genomic_DNA"/>
</dbReference>
<proteinExistence type="predicted"/>
<gene>
    <name evidence="2" type="ORF">CLV80_10838</name>
</gene>
<name>A0A2T0VX14_9RHOB</name>
<sequence>MKSFLKNLLPSSNSHTKFIKQDLEHLNQTQAGLGDSTVSYVLTGENETVLSTLSTLGGGDQLNVCGAHRYSRGNSALQDQRPYHFIDMDPFDGDLLVRYAKVLTAAHGSAPDHALGSKTIPDVMRVLFTETALGAVSPTRRWDNEPREAQPKGLTRDQLIPMAQACGGTTAQLFELLYWENDDYVSVQARAFRELLDPSTLVKSHPEDAIKGITKSPAKGRTIFVNSLHKWKLTQQEPFLGCVLSRVGDSSRAVREAAVNALRDVPANIIEPMAIEQLSKGAVGARTGMVEVLLGLGTDTATQALRAHAKTEKTARIVAMIENAFSAAEMTSESGQAADDATGYTAIDGTRIDIPAPRSLTDGPGITITNDDRKLLKTALVAANEKIKARNADNKAKNFRYQQPLLKSELIGQAETFLTTAKLPSSRSHDLLSFLNRNAEEWLKGKMAGLAQKPALTLAIGSLYNARFMLSQHQSGAITSAINSYLATDTADLRALDDLWQELQVEVKIGDWNKSVTRKAIKGDLLRMMMPAEMYAAPNPHDLPVNAVWPYLADNFDVLDEALGVRASEFGGLGHVIAIGYLARMPKTPMRYFAPLLEIATGERKAGKAEARALLNDVPQVTDRLLTLLNDSRQAIRKGAAEWLAAREDTAAIPALKTQLKKEKSEIAKAAILTALKQLGEPLDSYVGPTVLIREAEAGLKKAKFDKLDWLDLDHMPAAKFKNGKPVPGDVLRWWIFLAFKLKQPGGNALFEIYLDQLKPDSAAAFSKWVFDSWIAYDTLVPSDEEANAYAEKNADVQVKMYQRWNPNFTRAQAFAQLRNAIKSQYQNTGTATKGILGLTSRVPSQVAADQVRAYLRNHGSRTSQASSLLEVLAHKGDPVSLQVVIAAATRLKQKGVQKFAGDLVQAVADKMNWSLNELGDRTIPTAGLDDDGNLDLTCGEDEKLYRATLGDDLTFVLKNPDGKIVKALSTGKDEATKASKKQITASKKELKQVITMQTARLYEALCGERVWPLTDWTRDFHDHPVMRRLIERVVWQGLDSNNTVLQNFRPTAEGEFTDAEDNEVDISAFAGIRLAHGATLSESEADQWAAHLKDYEIKPLFAQFGRSLLRLPDDQKDKTEINDRKGWVTESFAIRGAASKLGYERCGTQDGGWFYGYQKSFKGVGLTAIIEFTGNFLPEENRNVAIISLGFEKEGGRYGKKVKLSEVPPVLLSECWNDLHAMAAKGAHDPDWEKNTQW</sequence>
<comment type="caution">
    <text evidence="2">The sequence shown here is derived from an EMBL/GenBank/DDBJ whole genome shotgun (WGS) entry which is preliminary data.</text>
</comment>
<reference evidence="2 3" key="1">
    <citation type="submission" date="2018-03" db="EMBL/GenBank/DDBJ databases">
        <title>Genomic Encyclopedia of Archaeal and Bacterial Type Strains, Phase II (KMG-II): from individual species to whole genera.</title>
        <authorList>
            <person name="Goeker M."/>
        </authorList>
    </citation>
    <scope>NUCLEOTIDE SEQUENCE [LARGE SCALE GENOMIC DNA]</scope>
    <source>
        <strain evidence="2 3">DSM 101533</strain>
    </source>
</reference>
<dbReference type="InterPro" id="IPR011989">
    <property type="entry name" value="ARM-like"/>
</dbReference>
<dbReference type="InterPro" id="IPR016024">
    <property type="entry name" value="ARM-type_fold"/>
</dbReference>
<organism evidence="2 3">
    <name type="scientific">Yoonia maritima</name>
    <dbReference type="NCBI Taxonomy" id="1435347"/>
    <lineage>
        <taxon>Bacteria</taxon>
        <taxon>Pseudomonadati</taxon>
        <taxon>Pseudomonadota</taxon>
        <taxon>Alphaproteobacteria</taxon>
        <taxon>Rhodobacterales</taxon>
        <taxon>Paracoccaceae</taxon>
        <taxon>Yoonia</taxon>
    </lineage>
</organism>
<feature type="domain" description="DUF4132" evidence="1">
    <location>
        <begin position="972"/>
        <end position="1144"/>
    </location>
</feature>
<dbReference type="AlphaFoldDB" id="A0A2T0VX14"/>